<keyword evidence="3" id="KW-1185">Reference proteome</keyword>
<dbReference type="EMBL" id="JBBWWR010000017">
    <property type="protein sequence ID" value="KAK8945955.1"/>
    <property type="molecule type" value="Genomic_DNA"/>
</dbReference>
<evidence type="ECO:0000256" key="1">
    <source>
        <dbReference type="SAM" id="MobiDB-lite"/>
    </source>
</evidence>
<evidence type="ECO:0000313" key="2">
    <source>
        <dbReference type="EMBL" id="KAK8945955.1"/>
    </source>
</evidence>
<reference evidence="2 3" key="1">
    <citation type="journal article" date="2022" name="Nat. Plants">
        <title>Genomes of leafy and leafless Platanthera orchids illuminate the evolution of mycoheterotrophy.</title>
        <authorList>
            <person name="Li M.H."/>
            <person name="Liu K.W."/>
            <person name="Li Z."/>
            <person name="Lu H.C."/>
            <person name="Ye Q.L."/>
            <person name="Zhang D."/>
            <person name="Wang J.Y."/>
            <person name="Li Y.F."/>
            <person name="Zhong Z.M."/>
            <person name="Liu X."/>
            <person name="Yu X."/>
            <person name="Liu D.K."/>
            <person name="Tu X.D."/>
            <person name="Liu B."/>
            <person name="Hao Y."/>
            <person name="Liao X.Y."/>
            <person name="Jiang Y.T."/>
            <person name="Sun W.H."/>
            <person name="Chen J."/>
            <person name="Chen Y.Q."/>
            <person name="Ai Y."/>
            <person name="Zhai J.W."/>
            <person name="Wu S.S."/>
            <person name="Zhou Z."/>
            <person name="Hsiao Y.Y."/>
            <person name="Wu W.L."/>
            <person name="Chen Y.Y."/>
            <person name="Lin Y.F."/>
            <person name="Hsu J.L."/>
            <person name="Li C.Y."/>
            <person name="Wang Z.W."/>
            <person name="Zhao X."/>
            <person name="Zhong W.Y."/>
            <person name="Ma X.K."/>
            <person name="Ma L."/>
            <person name="Huang J."/>
            <person name="Chen G.Z."/>
            <person name="Huang M.Z."/>
            <person name="Huang L."/>
            <person name="Peng D.H."/>
            <person name="Luo Y.B."/>
            <person name="Zou S.Q."/>
            <person name="Chen S.P."/>
            <person name="Lan S."/>
            <person name="Tsai W.C."/>
            <person name="Van de Peer Y."/>
            <person name="Liu Z.J."/>
        </authorList>
    </citation>
    <scope>NUCLEOTIDE SEQUENCE [LARGE SCALE GENOMIC DNA]</scope>
    <source>
        <strain evidence="2">Lor288</strain>
    </source>
</reference>
<dbReference type="PANTHER" id="PTHR34191:SF20">
    <property type="entry name" value="LATE EMBRYOGENESIS ABUNDANT PROTEIN (LEA) FAMILY PROTEIN"/>
    <property type="match status" value="1"/>
</dbReference>
<accession>A0ABR2LP06</accession>
<dbReference type="Proteomes" id="UP001412067">
    <property type="component" value="Unassembled WGS sequence"/>
</dbReference>
<gene>
    <name evidence="2" type="ORF">KSP40_PGU012933</name>
</gene>
<organism evidence="2 3">
    <name type="scientific">Platanthera guangdongensis</name>
    <dbReference type="NCBI Taxonomy" id="2320717"/>
    <lineage>
        <taxon>Eukaryota</taxon>
        <taxon>Viridiplantae</taxon>
        <taxon>Streptophyta</taxon>
        <taxon>Embryophyta</taxon>
        <taxon>Tracheophyta</taxon>
        <taxon>Spermatophyta</taxon>
        <taxon>Magnoliopsida</taxon>
        <taxon>Liliopsida</taxon>
        <taxon>Asparagales</taxon>
        <taxon>Orchidaceae</taxon>
        <taxon>Orchidoideae</taxon>
        <taxon>Orchideae</taxon>
        <taxon>Orchidinae</taxon>
        <taxon>Platanthera</taxon>
    </lineage>
</organism>
<proteinExistence type="predicted"/>
<dbReference type="InterPro" id="IPR039624">
    <property type="entry name" value="LEA1/2/D7/KIN2"/>
</dbReference>
<dbReference type="PANTHER" id="PTHR34191">
    <property type="entry name" value="LATE EMBRYOGENESIS ABUNDANT PROTEIN (LEA) FAMILY PROTEIN"/>
    <property type="match status" value="1"/>
</dbReference>
<comment type="caution">
    <text evidence="2">The sequence shown here is derived from an EMBL/GenBank/DDBJ whole genome shotgun (WGS) entry which is preliminary data.</text>
</comment>
<name>A0ABR2LP06_9ASPA</name>
<evidence type="ECO:0008006" key="4">
    <source>
        <dbReference type="Google" id="ProtNLM"/>
    </source>
</evidence>
<feature type="region of interest" description="Disordered" evidence="1">
    <location>
        <begin position="1"/>
        <end position="91"/>
    </location>
</feature>
<sequence>MSASQFNAGRAHGEGQEKADQMMNTACDKAGDVSQASRETAEQAGGFMQQAGEKVSGMARDATESVKNTIGLGNEKTTTTTTARQTRAAKK</sequence>
<protein>
    <recommendedName>
        <fullName evidence="4">Late embryogenesis abundant protein</fullName>
    </recommendedName>
</protein>
<evidence type="ECO:0000313" key="3">
    <source>
        <dbReference type="Proteomes" id="UP001412067"/>
    </source>
</evidence>
<feature type="compositionally biased region" description="Basic and acidic residues" evidence="1">
    <location>
        <begin position="11"/>
        <end position="20"/>
    </location>
</feature>
<feature type="compositionally biased region" description="Low complexity" evidence="1">
    <location>
        <begin position="76"/>
        <end position="91"/>
    </location>
</feature>